<keyword evidence="3 9" id="KW-0813">Transport</keyword>
<feature type="transmembrane region" description="Helical" evidence="9">
    <location>
        <begin position="37"/>
        <end position="56"/>
    </location>
</feature>
<dbReference type="InterPro" id="IPR010065">
    <property type="entry name" value="AA_ABC_transptr_permease_3TM"/>
</dbReference>
<name>A0A1A6C5Y8_9GAMM</name>
<dbReference type="Gene3D" id="1.10.3720.10">
    <property type="entry name" value="MetI-like"/>
    <property type="match status" value="1"/>
</dbReference>
<dbReference type="InterPro" id="IPR000515">
    <property type="entry name" value="MetI-like"/>
</dbReference>
<reference evidence="11 12" key="1">
    <citation type="journal article" date="2014" name="Genome Announc.">
        <title>Draft Genome Sequence of the Iron-Oxidizing, Acidophilic, and Halotolerant 'Thiobacillus prosperus' Type Strain DSM 5130.</title>
        <authorList>
            <person name="Ossandon F.J."/>
            <person name="Cardenas J.P."/>
            <person name="Corbett M."/>
            <person name="Quatrini R."/>
            <person name="Holmes D.S."/>
            <person name="Watkin E."/>
        </authorList>
    </citation>
    <scope>NUCLEOTIDE SEQUENCE [LARGE SCALE GENOMIC DNA]</scope>
    <source>
        <strain evidence="11 12">DSM 5130</strain>
    </source>
</reference>
<evidence type="ECO:0000256" key="1">
    <source>
        <dbReference type="ARBA" id="ARBA00004429"/>
    </source>
</evidence>
<keyword evidence="12" id="KW-1185">Reference proteome</keyword>
<keyword evidence="5 9" id="KW-0812">Transmembrane</keyword>
<feature type="transmembrane region" description="Helical" evidence="9">
    <location>
        <begin position="76"/>
        <end position="99"/>
    </location>
</feature>
<dbReference type="InterPro" id="IPR014341">
    <property type="entry name" value="Ectoine_EhuD"/>
</dbReference>
<dbReference type="AlphaFoldDB" id="A0A1A6C5Y8"/>
<dbReference type="NCBIfam" id="TIGR01726">
    <property type="entry name" value="HEQRo_perm_3TM"/>
    <property type="match status" value="1"/>
</dbReference>
<dbReference type="InterPro" id="IPR035906">
    <property type="entry name" value="MetI-like_sf"/>
</dbReference>
<evidence type="ECO:0000256" key="5">
    <source>
        <dbReference type="ARBA" id="ARBA00022692"/>
    </source>
</evidence>
<dbReference type="STRING" id="160660.BJI67_11125"/>
<dbReference type="Proteomes" id="UP000029273">
    <property type="component" value="Unassembled WGS sequence"/>
</dbReference>
<feature type="transmembrane region" description="Helical" evidence="9">
    <location>
        <begin position="194"/>
        <end position="216"/>
    </location>
</feature>
<comment type="similarity">
    <text evidence="2">Belongs to the binding-protein-dependent transport system permease family. HisMQ subfamily.</text>
</comment>
<evidence type="ECO:0000256" key="6">
    <source>
        <dbReference type="ARBA" id="ARBA00022970"/>
    </source>
</evidence>
<protein>
    <submittedName>
        <fullName evidence="11">Ectoine/hydroxyectoine ABC transporter permease subunit EhuD</fullName>
    </submittedName>
</protein>
<feature type="domain" description="ABC transmembrane type-1" evidence="10">
    <location>
        <begin position="28"/>
        <end position="216"/>
    </location>
</feature>
<dbReference type="EMBL" id="JQSG02000002">
    <property type="protein sequence ID" value="OBS09950.1"/>
    <property type="molecule type" value="Genomic_DNA"/>
</dbReference>
<accession>A0A1A6C5Y8</accession>
<dbReference type="PANTHER" id="PTHR30614:SF0">
    <property type="entry name" value="L-CYSTINE TRANSPORT SYSTEM PERMEASE PROTEIN TCYL"/>
    <property type="match status" value="1"/>
</dbReference>
<dbReference type="RefSeq" id="WP_038089454.1">
    <property type="nucleotide sequence ID" value="NZ_JQSG02000002.1"/>
</dbReference>
<evidence type="ECO:0000256" key="8">
    <source>
        <dbReference type="ARBA" id="ARBA00023136"/>
    </source>
</evidence>
<dbReference type="GO" id="GO:0043190">
    <property type="term" value="C:ATP-binding cassette (ABC) transporter complex"/>
    <property type="evidence" value="ECO:0007669"/>
    <property type="project" value="InterPro"/>
</dbReference>
<keyword evidence="6" id="KW-0029">Amino-acid transport</keyword>
<dbReference type="GO" id="GO:0006865">
    <property type="term" value="P:amino acid transport"/>
    <property type="evidence" value="ECO:0007669"/>
    <property type="project" value="UniProtKB-KW"/>
</dbReference>
<feature type="transmembrane region" description="Helical" evidence="9">
    <location>
        <begin position="169"/>
        <end position="188"/>
    </location>
</feature>
<evidence type="ECO:0000259" key="10">
    <source>
        <dbReference type="PROSITE" id="PS50928"/>
    </source>
</evidence>
<evidence type="ECO:0000256" key="2">
    <source>
        <dbReference type="ARBA" id="ARBA00010072"/>
    </source>
</evidence>
<evidence type="ECO:0000256" key="4">
    <source>
        <dbReference type="ARBA" id="ARBA00022475"/>
    </source>
</evidence>
<keyword evidence="8 9" id="KW-0472">Membrane</keyword>
<evidence type="ECO:0000313" key="12">
    <source>
        <dbReference type="Proteomes" id="UP000029273"/>
    </source>
</evidence>
<dbReference type="NCBIfam" id="TIGR03003">
    <property type="entry name" value="ectoine_ehuD"/>
    <property type="match status" value="1"/>
</dbReference>
<feature type="transmembrane region" description="Helical" evidence="9">
    <location>
        <begin position="13"/>
        <end position="30"/>
    </location>
</feature>
<dbReference type="GO" id="GO:0022857">
    <property type="term" value="F:transmembrane transporter activity"/>
    <property type="evidence" value="ECO:0007669"/>
    <property type="project" value="InterPro"/>
</dbReference>
<comment type="subcellular location">
    <subcellularLocation>
        <location evidence="1">Cell inner membrane</location>
        <topology evidence="1">Multi-pass membrane protein</topology>
    </subcellularLocation>
    <subcellularLocation>
        <location evidence="9">Cell membrane</location>
        <topology evidence="9">Multi-pass membrane protein</topology>
    </subcellularLocation>
</comment>
<proteinExistence type="inferred from homology"/>
<evidence type="ECO:0000256" key="7">
    <source>
        <dbReference type="ARBA" id="ARBA00022989"/>
    </source>
</evidence>
<dbReference type="OrthoDB" id="4404959at2"/>
<keyword evidence="4" id="KW-1003">Cell membrane</keyword>
<dbReference type="Pfam" id="PF00528">
    <property type="entry name" value="BPD_transp_1"/>
    <property type="match status" value="1"/>
</dbReference>
<keyword evidence="7 9" id="KW-1133">Transmembrane helix</keyword>
<evidence type="ECO:0000313" key="11">
    <source>
        <dbReference type="EMBL" id="OBS09950.1"/>
    </source>
</evidence>
<dbReference type="SUPFAM" id="SSF161098">
    <property type="entry name" value="MetI-like"/>
    <property type="match status" value="1"/>
</dbReference>
<sequence>MLFGLHWDTSGDMLTFAWSILPILLIGLKVTLEATALGFLLALVLGLVFALLQGIRLRLISWPVRFVVEFLRDTPLLVQLFFLFYVLPGFGLSLPAFAIGTIALGAQYSAYCAEIYRAGIEAVGRGQWEAARALDLDRWTTYKDIVLPQAVPRIIPALGTYLVSMIKDAPLLSAITVLDMLAAANIIGGQTYNYLIPLTMVGALFLLTTLVVSYLVHRLDRWLPKSGIPLK</sequence>
<comment type="caution">
    <text evidence="11">The sequence shown here is derived from an EMBL/GenBank/DDBJ whole genome shotgun (WGS) entry which is preliminary data.</text>
</comment>
<evidence type="ECO:0000256" key="3">
    <source>
        <dbReference type="ARBA" id="ARBA00022448"/>
    </source>
</evidence>
<organism evidence="11 12">
    <name type="scientific">Acidihalobacter prosperus</name>
    <dbReference type="NCBI Taxonomy" id="160660"/>
    <lineage>
        <taxon>Bacteria</taxon>
        <taxon>Pseudomonadati</taxon>
        <taxon>Pseudomonadota</taxon>
        <taxon>Gammaproteobacteria</taxon>
        <taxon>Chromatiales</taxon>
        <taxon>Ectothiorhodospiraceae</taxon>
        <taxon>Acidihalobacter</taxon>
    </lineage>
</organism>
<dbReference type="CDD" id="cd06261">
    <property type="entry name" value="TM_PBP2"/>
    <property type="match status" value="1"/>
</dbReference>
<dbReference type="PROSITE" id="PS50928">
    <property type="entry name" value="ABC_TM1"/>
    <property type="match status" value="1"/>
</dbReference>
<gene>
    <name evidence="11" type="ORF">Thpro_021000</name>
</gene>
<evidence type="ECO:0000256" key="9">
    <source>
        <dbReference type="RuleBase" id="RU363032"/>
    </source>
</evidence>
<dbReference type="InterPro" id="IPR043429">
    <property type="entry name" value="ArtM/GltK/GlnP/TcyL/YhdX-like"/>
</dbReference>
<dbReference type="PANTHER" id="PTHR30614">
    <property type="entry name" value="MEMBRANE COMPONENT OF AMINO ACID ABC TRANSPORTER"/>
    <property type="match status" value="1"/>
</dbReference>